<feature type="compositionally biased region" description="Basic and acidic residues" evidence="6">
    <location>
        <begin position="436"/>
        <end position="450"/>
    </location>
</feature>
<evidence type="ECO:0000256" key="6">
    <source>
        <dbReference type="SAM" id="MobiDB-lite"/>
    </source>
</evidence>
<evidence type="ECO:0000256" key="4">
    <source>
        <dbReference type="ARBA" id="ARBA00023136"/>
    </source>
</evidence>
<dbReference type="AlphaFoldDB" id="A0A0D2B143"/>
<sequence length="476" mass="53472">MVQPEEFVAMAGETKAPQLIASVSVFLPLAIAAVVMRIWVRIKMIRNFGWDDVMMVVALLNFAMYCSALMVIVANGGGTHLAHLKNIRLGIIFTVVAEVSYLTTILFLKISLGLFFLRVVQSKWQRRAIYGVVIMSTLIQAYHALFYIFACGNPRYYPEHILADKCIPGRIQVDLAYEQAAVTTATDLFFALIPIPLLWDTTLDRRSKLSVAFVLLLGTAGIVCSVVRFKYINGLGSMHDFFWTAANISLWSLFEMATGIIAGSLATMRPLFKRLMYKARTITQVGKTRKSGDTGHDASRTRMLSKKKSYGSSTSKSQNAMSMWSKSVDPNRSYAATITGGCDHDDTDSLSDFDEERGAQLVNLRDENIYSKDIWSKDPERSRIWPFDDSQSIRKMVQVEVRSSQESEQPWAAANTESWNARMQAILRPPPRIRKGSKDDDSIPEWEKLPDLIPPSRKGSSDSQSRDPPLVRITTR</sequence>
<feature type="transmembrane region" description="Helical" evidence="7">
    <location>
        <begin position="241"/>
        <end position="268"/>
    </location>
</feature>
<dbReference type="InParanoid" id="A0A0D2B143"/>
<dbReference type="InterPro" id="IPR052337">
    <property type="entry name" value="SAT4-like"/>
</dbReference>
<feature type="compositionally biased region" description="Basic and acidic residues" evidence="6">
    <location>
        <begin position="290"/>
        <end position="300"/>
    </location>
</feature>
<gene>
    <name evidence="9" type="ORF">PV09_04176</name>
</gene>
<keyword evidence="2 7" id="KW-0812">Transmembrane</keyword>
<dbReference type="GeneID" id="27312149"/>
<dbReference type="PANTHER" id="PTHR33048:SF96">
    <property type="entry name" value="INTEGRAL MEMBRANE PROTEIN"/>
    <property type="match status" value="1"/>
</dbReference>
<evidence type="ECO:0000313" key="10">
    <source>
        <dbReference type="Proteomes" id="UP000053259"/>
    </source>
</evidence>
<feature type="transmembrane region" description="Helical" evidence="7">
    <location>
        <begin position="52"/>
        <end position="75"/>
    </location>
</feature>
<evidence type="ECO:0000256" key="2">
    <source>
        <dbReference type="ARBA" id="ARBA00022692"/>
    </source>
</evidence>
<feature type="region of interest" description="Disordered" evidence="6">
    <location>
        <begin position="288"/>
        <end position="322"/>
    </location>
</feature>
<dbReference type="Pfam" id="PF20684">
    <property type="entry name" value="Fung_rhodopsin"/>
    <property type="match status" value="1"/>
</dbReference>
<dbReference type="RefSeq" id="XP_016214888.1">
    <property type="nucleotide sequence ID" value="XM_016357484.1"/>
</dbReference>
<evidence type="ECO:0000256" key="1">
    <source>
        <dbReference type="ARBA" id="ARBA00004141"/>
    </source>
</evidence>
<dbReference type="VEuPathDB" id="FungiDB:PV09_04176"/>
<comment type="subcellular location">
    <subcellularLocation>
        <location evidence="1">Membrane</location>
        <topology evidence="1">Multi-pass membrane protein</topology>
    </subcellularLocation>
</comment>
<evidence type="ECO:0000313" key="9">
    <source>
        <dbReference type="EMBL" id="KIW05019.1"/>
    </source>
</evidence>
<feature type="transmembrane region" description="Helical" evidence="7">
    <location>
        <begin position="87"/>
        <end position="117"/>
    </location>
</feature>
<dbReference type="Proteomes" id="UP000053259">
    <property type="component" value="Unassembled WGS sequence"/>
</dbReference>
<keyword evidence="3 7" id="KW-1133">Transmembrane helix</keyword>
<keyword evidence="4 7" id="KW-0472">Membrane</keyword>
<proteinExistence type="inferred from homology"/>
<name>A0A0D2B143_9PEZI</name>
<dbReference type="GO" id="GO:0016020">
    <property type="term" value="C:membrane"/>
    <property type="evidence" value="ECO:0007669"/>
    <property type="project" value="UniProtKB-SubCell"/>
</dbReference>
<dbReference type="PANTHER" id="PTHR33048">
    <property type="entry name" value="PTH11-LIKE INTEGRAL MEMBRANE PROTEIN (AFU_ORTHOLOGUE AFUA_5G11245)"/>
    <property type="match status" value="1"/>
</dbReference>
<dbReference type="InterPro" id="IPR049326">
    <property type="entry name" value="Rhodopsin_dom_fungi"/>
</dbReference>
<evidence type="ECO:0000256" key="3">
    <source>
        <dbReference type="ARBA" id="ARBA00022989"/>
    </source>
</evidence>
<dbReference type="OrthoDB" id="4682787at2759"/>
<dbReference type="EMBL" id="KN847539">
    <property type="protein sequence ID" value="KIW05019.1"/>
    <property type="molecule type" value="Genomic_DNA"/>
</dbReference>
<feature type="transmembrane region" description="Helical" evidence="7">
    <location>
        <begin position="211"/>
        <end position="229"/>
    </location>
</feature>
<protein>
    <recommendedName>
        <fullName evidence="8">Rhodopsin domain-containing protein</fullName>
    </recommendedName>
</protein>
<feature type="transmembrane region" description="Helical" evidence="7">
    <location>
        <begin position="129"/>
        <end position="150"/>
    </location>
</feature>
<comment type="similarity">
    <text evidence="5">Belongs to the SAT4 family.</text>
</comment>
<evidence type="ECO:0000259" key="8">
    <source>
        <dbReference type="Pfam" id="PF20684"/>
    </source>
</evidence>
<evidence type="ECO:0000256" key="5">
    <source>
        <dbReference type="ARBA" id="ARBA00038359"/>
    </source>
</evidence>
<accession>A0A0D2B143</accession>
<organism evidence="9 10">
    <name type="scientific">Verruconis gallopava</name>
    <dbReference type="NCBI Taxonomy" id="253628"/>
    <lineage>
        <taxon>Eukaryota</taxon>
        <taxon>Fungi</taxon>
        <taxon>Dikarya</taxon>
        <taxon>Ascomycota</taxon>
        <taxon>Pezizomycotina</taxon>
        <taxon>Dothideomycetes</taxon>
        <taxon>Pleosporomycetidae</taxon>
        <taxon>Venturiales</taxon>
        <taxon>Sympoventuriaceae</taxon>
        <taxon>Verruconis</taxon>
    </lineage>
</organism>
<feature type="transmembrane region" description="Helical" evidence="7">
    <location>
        <begin position="180"/>
        <end position="199"/>
    </location>
</feature>
<reference evidence="9 10" key="1">
    <citation type="submission" date="2015-01" db="EMBL/GenBank/DDBJ databases">
        <title>The Genome Sequence of Ochroconis gallopava CBS43764.</title>
        <authorList>
            <consortium name="The Broad Institute Genomics Platform"/>
            <person name="Cuomo C."/>
            <person name="de Hoog S."/>
            <person name="Gorbushina A."/>
            <person name="Stielow B."/>
            <person name="Teixiera M."/>
            <person name="Abouelleil A."/>
            <person name="Chapman S.B."/>
            <person name="Priest M."/>
            <person name="Young S.K."/>
            <person name="Wortman J."/>
            <person name="Nusbaum C."/>
            <person name="Birren B."/>
        </authorList>
    </citation>
    <scope>NUCLEOTIDE SEQUENCE [LARGE SCALE GENOMIC DNA]</scope>
    <source>
        <strain evidence="9 10">CBS 43764</strain>
    </source>
</reference>
<evidence type="ECO:0000256" key="7">
    <source>
        <dbReference type="SAM" id="Phobius"/>
    </source>
</evidence>
<feature type="region of interest" description="Disordered" evidence="6">
    <location>
        <begin position="426"/>
        <end position="476"/>
    </location>
</feature>
<feature type="domain" description="Rhodopsin" evidence="8">
    <location>
        <begin position="36"/>
        <end position="274"/>
    </location>
</feature>
<feature type="transmembrane region" description="Helical" evidence="7">
    <location>
        <begin position="20"/>
        <end position="40"/>
    </location>
</feature>
<keyword evidence="10" id="KW-1185">Reference proteome</keyword>